<dbReference type="Pfam" id="PF04023">
    <property type="entry name" value="FeoA"/>
    <property type="match status" value="1"/>
</dbReference>
<proteinExistence type="predicted"/>
<dbReference type="SUPFAM" id="SSF50037">
    <property type="entry name" value="C-terminal domain of transcriptional repressors"/>
    <property type="match status" value="1"/>
</dbReference>
<dbReference type="InterPro" id="IPR007167">
    <property type="entry name" value="Fe-transptr_FeoA-like"/>
</dbReference>
<evidence type="ECO:0000259" key="2">
    <source>
        <dbReference type="SMART" id="SM00899"/>
    </source>
</evidence>
<dbReference type="Proteomes" id="UP000005540">
    <property type="component" value="Unassembled WGS sequence"/>
</dbReference>
<dbReference type="OrthoDB" id="9811076at2"/>
<organism evidence="3 4">
    <name type="scientific">Sulfurihydrogenibium yellowstonense SS-5</name>
    <dbReference type="NCBI Taxonomy" id="432331"/>
    <lineage>
        <taxon>Bacteria</taxon>
        <taxon>Pseudomonadati</taxon>
        <taxon>Aquificota</taxon>
        <taxon>Aquificia</taxon>
        <taxon>Aquificales</taxon>
        <taxon>Hydrogenothermaceae</taxon>
        <taxon>Sulfurihydrogenibium</taxon>
    </lineage>
</organism>
<feature type="domain" description="Ferrous iron transporter FeoA-like" evidence="2">
    <location>
        <begin position="2"/>
        <end position="74"/>
    </location>
</feature>
<accession>C4FHI1</accession>
<dbReference type="PANTHER" id="PTHR42954">
    <property type="entry name" value="FE(2+) TRANSPORT PROTEIN A"/>
    <property type="match status" value="1"/>
</dbReference>
<dbReference type="Gene3D" id="2.30.30.90">
    <property type="match status" value="1"/>
</dbReference>
<dbReference type="InterPro" id="IPR038157">
    <property type="entry name" value="FeoA_core_dom"/>
</dbReference>
<keyword evidence="4" id="KW-1185">Reference proteome</keyword>
<reference evidence="3 4" key="1">
    <citation type="submission" date="2009-04" db="EMBL/GenBank/DDBJ databases">
        <authorList>
            <person name="Reysenbach A.-L."/>
            <person name="Heidelberg J.F."/>
            <person name="Nelson W.C."/>
        </authorList>
    </citation>
    <scope>NUCLEOTIDE SEQUENCE [LARGE SCALE GENOMIC DNA]</scope>
    <source>
        <strain evidence="3 4">SS-5</strain>
    </source>
</reference>
<dbReference type="InterPro" id="IPR008988">
    <property type="entry name" value="Transcriptional_repressor_C"/>
</dbReference>
<dbReference type="PANTHER" id="PTHR42954:SF2">
    <property type="entry name" value="FE(2+) TRANSPORT PROTEIN A"/>
    <property type="match status" value="1"/>
</dbReference>
<keyword evidence="1" id="KW-0408">Iron</keyword>
<dbReference type="SMART" id="SM00899">
    <property type="entry name" value="FeoA"/>
    <property type="match status" value="1"/>
</dbReference>
<name>C4FHI1_9AQUI</name>
<dbReference type="EMBL" id="ABZS01000001">
    <property type="protein sequence ID" value="EEP61460.1"/>
    <property type="molecule type" value="Genomic_DNA"/>
</dbReference>
<dbReference type="GO" id="GO:0046914">
    <property type="term" value="F:transition metal ion binding"/>
    <property type="evidence" value="ECO:0007669"/>
    <property type="project" value="InterPro"/>
</dbReference>
<evidence type="ECO:0000313" key="3">
    <source>
        <dbReference type="EMBL" id="EEP61460.1"/>
    </source>
</evidence>
<evidence type="ECO:0000256" key="1">
    <source>
        <dbReference type="ARBA" id="ARBA00023004"/>
    </source>
</evidence>
<evidence type="ECO:0000313" key="4">
    <source>
        <dbReference type="Proteomes" id="UP000005540"/>
    </source>
</evidence>
<dbReference type="RefSeq" id="WP_007545341.1">
    <property type="nucleotide sequence ID" value="NZ_ABZS01000001.1"/>
</dbReference>
<sequence>MKRLLDIKEGCKAVVKDVDMDEALKLKLFELGILPGTELELIQVAPFGGPIKIKLHDYCLALRRTEAYKILVEEKC</sequence>
<gene>
    <name evidence="3" type="ORF">SULYE_0009</name>
</gene>
<dbReference type="InterPro" id="IPR052713">
    <property type="entry name" value="FeoA"/>
</dbReference>
<comment type="caution">
    <text evidence="3">The sequence shown here is derived from an EMBL/GenBank/DDBJ whole genome shotgun (WGS) entry which is preliminary data.</text>
</comment>
<dbReference type="AlphaFoldDB" id="C4FHI1"/>
<protein>
    <submittedName>
        <fullName evidence="3">Conserved domain protein</fullName>
    </submittedName>
</protein>